<dbReference type="AlphaFoldDB" id="A0A4U0X586"/>
<keyword evidence="1" id="KW-0433">Leucine-rich repeat</keyword>
<evidence type="ECO:0000256" key="2">
    <source>
        <dbReference type="ARBA" id="ARBA00022737"/>
    </source>
</evidence>
<keyword evidence="5" id="KW-1185">Reference proteome</keyword>
<evidence type="ECO:0000313" key="5">
    <source>
        <dbReference type="Proteomes" id="UP000308768"/>
    </source>
</evidence>
<protein>
    <recommendedName>
        <fullName evidence="6">Leucine-rich repeat-containing protein 40</fullName>
    </recommendedName>
</protein>
<dbReference type="InterPro" id="IPR003591">
    <property type="entry name" value="Leu-rich_rpt_typical-subtyp"/>
</dbReference>
<reference evidence="4 5" key="1">
    <citation type="submission" date="2017-03" db="EMBL/GenBank/DDBJ databases">
        <title>Genomes of endolithic fungi from Antarctica.</title>
        <authorList>
            <person name="Coleine C."/>
            <person name="Masonjones S."/>
            <person name="Stajich J.E."/>
        </authorList>
    </citation>
    <scope>NUCLEOTIDE SEQUENCE [LARGE SCALE GENOMIC DNA]</scope>
    <source>
        <strain evidence="4 5">CCFEE 5187</strain>
    </source>
</reference>
<evidence type="ECO:0000256" key="1">
    <source>
        <dbReference type="ARBA" id="ARBA00022614"/>
    </source>
</evidence>
<gene>
    <name evidence="4" type="ORF">B0A49_07035</name>
</gene>
<organism evidence="4 5">
    <name type="scientific">Cryomyces minteri</name>
    <dbReference type="NCBI Taxonomy" id="331657"/>
    <lineage>
        <taxon>Eukaryota</taxon>
        <taxon>Fungi</taxon>
        <taxon>Dikarya</taxon>
        <taxon>Ascomycota</taxon>
        <taxon>Pezizomycotina</taxon>
        <taxon>Dothideomycetes</taxon>
        <taxon>Dothideomycetes incertae sedis</taxon>
        <taxon>Cryomyces</taxon>
    </lineage>
</organism>
<dbReference type="PANTHER" id="PTHR48051:SF1">
    <property type="entry name" value="RAS SUPPRESSOR PROTEIN 1"/>
    <property type="match status" value="1"/>
</dbReference>
<dbReference type="InterPro" id="IPR021848">
    <property type="entry name" value="HODM_asu-like"/>
</dbReference>
<dbReference type="FunFam" id="3.80.10.10:FF:001678">
    <property type="entry name" value="Calmodulin-binding receptor kinase CaMRLK"/>
    <property type="match status" value="1"/>
</dbReference>
<dbReference type="STRING" id="331657.A0A4U0X586"/>
<proteinExistence type="predicted"/>
<dbReference type="InterPro" id="IPR032675">
    <property type="entry name" value="LRR_dom_sf"/>
</dbReference>
<evidence type="ECO:0000313" key="4">
    <source>
        <dbReference type="EMBL" id="TKA70877.1"/>
    </source>
</evidence>
<feature type="region of interest" description="Disordered" evidence="3">
    <location>
        <begin position="336"/>
        <end position="446"/>
    </location>
</feature>
<feature type="compositionally biased region" description="Polar residues" evidence="3">
    <location>
        <begin position="491"/>
        <end position="502"/>
    </location>
</feature>
<evidence type="ECO:0008006" key="6">
    <source>
        <dbReference type="Google" id="ProtNLM"/>
    </source>
</evidence>
<dbReference type="Pfam" id="PF11927">
    <property type="entry name" value="HODM_asu-like"/>
    <property type="match status" value="1"/>
</dbReference>
<dbReference type="InterPro" id="IPR001611">
    <property type="entry name" value="Leu-rich_rpt"/>
</dbReference>
<dbReference type="InterPro" id="IPR050216">
    <property type="entry name" value="LRR_domain-containing"/>
</dbReference>
<dbReference type="Gene3D" id="3.80.10.10">
    <property type="entry name" value="Ribonuclease Inhibitor"/>
    <property type="match status" value="3"/>
</dbReference>
<comment type="caution">
    <text evidence="4">The sequence shown here is derived from an EMBL/GenBank/DDBJ whole genome shotgun (WGS) entry which is preliminary data.</text>
</comment>
<dbReference type="PANTHER" id="PTHR48051">
    <property type="match status" value="1"/>
</dbReference>
<feature type="compositionally biased region" description="Polar residues" evidence="3">
    <location>
        <begin position="378"/>
        <end position="388"/>
    </location>
</feature>
<keyword evidence="2" id="KW-0677">Repeat</keyword>
<sequence>MALENITLAELVLIDKTYLSRIKLRRRLIAEHPLAVMAVNPRADEAVREMYEWVVGTYLPKRYPTMFRTFPAVEKVERVLRNLVTNEDIPLRPSTALSALQTLGEHVDDDFLFLLPESAPSAPGAQPRYRLEAFITCFPSGFSTLKKLNGTLAAIHAPVPGYPAKLERSMDRFFTNLPVGKAVKRANWTITTTDALFSQAGTHLYSGSSPGSPDADAANAKTLALDSPGLAEQIAAQRAAVSVPDCRLRCERQTLHRLPKSGAVVFAFKTYQYRLEDVKAEGSGEDLALAIEGFAKGSVPQMEFYKRGVAQETLSKEQLRDEDKEDQLGSLEGFRAASRQGFGDHESELPPDVLGDSESINASKSRKPRLSLSDRTVESLSQLPSTPGTGRRKSSFFSPESPMAPLSRPASAMSNSARPGISDGGFKGSPYPRATSPSKRVPATSPRYSIDRELPGVQKIKHNAGVAPPIMRENPLLAASTVRSTPRPLQGSKTTNARTPSSRPALRTVFAKPKSTAPAVSGTPEAEGNSVTLEDAPGTAQRVASSSASLREQIAKAKAARRAASNKPHEASVAEGNNFNVDADPFGQGRISGKGLLRKRIDAARTDGRLNIAAMNLKDIPDEVMTMYDFEPANMNGVAWSETVDLVRLNAADNQIEKLSDEVFPDIDKEKVALDDDGKGLQFGGLEALDLHGNLLEEIPLGLRRLERLTHLNLSYNKLDNTALDIITQVQSLRDLKLTNNNLTGHLPRCIGRLQNLEVLDLQANKLLGLPSSIRELVALRMLNVASNQLTALPMIDLHDLPLVELIASNNTLLGALFPPSIPGFPLLQNLDVAHNALAALSFSDPPSLSALRSIQLSNNRMSSLPDVSSWSSLITLSAAENKIAALPGGLTSLRYLRNVDLSGNVLVTLDDEIARMEGLEAFNIAANPLRERRLLGMTTEDLKSHFRGRLTRGNREEPCSMGKTLDAEDQLNDTTAMAGCWKLKPLGILDLSSQQLEDLDSDTLRVFTSTNDVRQAQLHHNSLITIPPCLMFAQNLRALDLSHNNFHTAYLKETLSFLNLHELRLSANKMKSFAPLIQYLQAPHLQQLEVSQNRLNGSLPVLRQSFPALTVLVASDNKIADLSVDAIRGLHVVDLSSNDIGRLPPEIGLLGEQGLRRFEVASNRFRVPGYAVLEKGTQSTLAWLRNRIAPAVAAGEGRMEREGDWMD</sequence>
<dbReference type="Pfam" id="PF13855">
    <property type="entry name" value="LRR_8"/>
    <property type="match status" value="1"/>
</dbReference>
<dbReference type="PROSITE" id="PS51450">
    <property type="entry name" value="LRR"/>
    <property type="match status" value="2"/>
</dbReference>
<dbReference type="SMART" id="SM00364">
    <property type="entry name" value="LRR_BAC"/>
    <property type="match status" value="5"/>
</dbReference>
<name>A0A4U0X586_9PEZI</name>
<dbReference type="OrthoDB" id="676979at2759"/>
<evidence type="ECO:0000256" key="3">
    <source>
        <dbReference type="SAM" id="MobiDB-lite"/>
    </source>
</evidence>
<accession>A0A4U0X586</accession>
<dbReference type="GO" id="GO:0005737">
    <property type="term" value="C:cytoplasm"/>
    <property type="evidence" value="ECO:0007669"/>
    <property type="project" value="TreeGrafter"/>
</dbReference>
<dbReference type="Proteomes" id="UP000308768">
    <property type="component" value="Unassembled WGS sequence"/>
</dbReference>
<dbReference type="SUPFAM" id="SSF52058">
    <property type="entry name" value="L domain-like"/>
    <property type="match status" value="2"/>
</dbReference>
<dbReference type="SMART" id="SM00369">
    <property type="entry name" value="LRR_TYP"/>
    <property type="match status" value="9"/>
</dbReference>
<dbReference type="EMBL" id="NAJN01000609">
    <property type="protein sequence ID" value="TKA70877.1"/>
    <property type="molecule type" value="Genomic_DNA"/>
</dbReference>
<feature type="region of interest" description="Disordered" evidence="3">
    <location>
        <begin position="480"/>
        <end position="576"/>
    </location>
</feature>